<evidence type="ECO:0000313" key="2">
    <source>
        <dbReference type="Proteomes" id="UP000002724"/>
    </source>
</evidence>
<keyword evidence="2" id="KW-1185">Reference proteome</keyword>
<evidence type="ECO:0000313" key="1">
    <source>
        <dbReference type="EMBL" id="ACF44431.1"/>
    </source>
</evidence>
<sequence>MTQCKEYFLIDTALHRESPATHADGIPRLAYPGLNLKQTELAALVTISVAAPRERRAPAQKKTRTTH</sequence>
<dbReference type="EMBL" id="CP001110">
    <property type="protein sequence ID" value="ACF44431.1"/>
    <property type="molecule type" value="Genomic_DNA"/>
</dbReference>
<protein>
    <submittedName>
        <fullName evidence="1">Uncharacterized protein</fullName>
    </submittedName>
</protein>
<gene>
    <name evidence="1" type="ordered locus">Ppha_2234</name>
</gene>
<dbReference type="STRING" id="324925.Ppha_2234"/>
<dbReference type="Proteomes" id="UP000002724">
    <property type="component" value="Chromosome"/>
</dbReference>
<organism evidence="1 2">
    <name type="scientific">Pelodictyon phaeoclathratiforme (strain DSM 5477 / BU-1)</name>
    <dbReference type="NCBI Taxonomy" id="324925"/>
    <lineage>
        <taxon>Bacteria</taxon>
        <taxon>Pseudomonadati</taxon>
        <taxon>Chlorobiota</taxon>
        <taxon>Chlorobiia</taxon>
        <taxon>Chlorobiales</taxon>
        <taxon>Chlorobiaceae</taxon>
        <taxon>Chlorobium/Pelodictyon group</taxon>
        <taxon>Pelodictyon</taxon>
    </lineage>
</organism>
<dbReference type="AlphaFoldDB" id="B4SDR3"/>
<accession>B4SDR3</accession>
<name>B4SDR3_PELPB</name>
<dbReference type="HOGENOM" id="CLU_2808622_0_0_10"/>
<reference evidence="1 2" key="1">
    <citation type="submission" date="2008-06" db="EMBL/GenBank/DDBJ databases">
        <title>Complete sequence of Pelodictyon phaeoclathratiforme BU-1.</title>
        <authorList>
            <consortium name="US DOE Joint Genome Institute"/>
            <person name="Lucas S."/>
            <person name="Copeland A."/>
            <person name="Lapidus A."/>
            <person name="Glavina del Rio T."/>
            <person name="Dalin E."/>
            <person name="Tice H."/>
            <person name="Bruce D."/>
            <person name="Goodwin L."/>
            <person name="Pitluck S."/>
            <person name="Schmutz J."/>
            <person name="Larimer F."/>
            <person name="Land M."/>
            <person name="Hauser L."/>
            <person name="Kyrpides N."/>
            <person name="Mikhailova N."/>
            <person name="Liu Z."/>
            <person name="Li T."/>
            <person name="Zhao F."/>
            <person name="Overmann J."/>
            <person name="Bryant D.A."/>
            <person name="Richardson P."/>
        </authorList>
    </citation>
    <scope>NUCLEOTIDE SEQUENCE [LARGE SCALE GENOMIC DNA]</scope>
    <source>
        <strain evidence="2">DSM 5477 / BU-1</strain>
    </source>
</reference>
<dbReference type="KEGG" id="pph:Ppha_2234"/>
<proteinExistence type="predicted"/>